<dbReference type="Pfam" id="PF00505">
    <property type="entry name" value="HMG_box"/>
    <property type="match status" value="1"/>
</dbReference>
<dbReference type="CDD" id="cd01389">
    <property type="entry name" value="HMG-box_ROX1-like"/>
    <property type="match status" value="1"/>
</dbReference>
<feature type="region of interest" description="Disordered" evidence="4">
    <location>
        <begin position="171"/>
        <end position="196"/>
    </location>
</feature>
<dbReference type="InterPro" id="IPR036910">
    <property type="entry name" value="HMG_box_dom_sf"/>
</dbReference>
<feature type="DNA-binding region" description="HMG box" evidence="3">
    <location>
        <begin position="118"/>
        <end position="186"/>
    </location>
</feature>
<evidence type="ECO:0000256" key="1">
    <source>
        <dbReference type="ARBA" id="ARBA00023125"/>
    </source>
</evidence>
<dbReference type="PANTHER" id="PTHR10270:SF161">
    <property type="entry name" value="SEX-DETERMINING REGION Y PROTEIN"/>
    <property type="match status" value="1"/>
</dbReference>
<evidence type="ECO:0000256" key="4">
    <source>
        <dbReference type="SAM" id="MobiDB-lite"/>
    </source>
</evidence>
<dbReference type="PROSITE" id="PS50118">
    <property type="entry name" value="HMG_BOX_2"/>
    <property type="match status" value="1"/>
</dbReference>
<evidence type="ECO:0000256" key="2">
    <source>
        <dbReference type="ARBA" id="ARBA00023163"/>
    </source>
</evidence>
<accession>A0ABR1GJ78</accession>
<evidence type="ECO:0000313" key="6">
    <source>
        <dbReference type="EMBL" id="KAK7398312.1"/>
    </source>
</evidence>
<dbReference type="Gene3D" id="1.10.30.10">
    <property type="entry name" value="High mobility group box domain"/>
    <property type="match status" value="1"/>
</dbReference>
<gene>
    <name evidence="6" type="ORF">QQX98_012313</name>
</gene>
<name>A0ABR1GJ78_9HYPO</name>
<feature type="domain" description="HMG box" evidence="5">
    <location>
        <begin position="118"/>
        <end position="186"/>
    </location>
</feature>
<evidence type="ECO:0000256" key="3">
    <source>
        <dbReference type="PROSITE-ProRule" id="PRU00267"/>
    </source>
</evidence>
<keyword evidence="3" id="KW-0539">Nucleus</keyword>
<dbReference type="EMBL" id="JAZAVJ010000350">
    <property type="protein sequence ID" value="KAK7398312.1"/>
    <property type="molecule type" value="Genomic_DNA"/>
</dbReference>
<proteinExistence type="predicted"/>
<dbReference type="InterPro" id="IPR050140">
    <property type="entry name" value="SRY-related_HMG-box_TF-like"/>
</dbReference>
<evidence type="ECO:0000313" key="7">
    <source>
        <dbReference type="Proteomes" id="UP001498476"/>
    </source>
</evidence>
<dbReference type="PANTHER" id="PTHR10270">
    <property type="entry name" value="SOX TRANSCRIPTION FACTOR"/>
    <property type="match status" value="1"/>
</dbReference>
<dbReference type="SUPFAM" id="SSF47095">
    <property type="entry name" value="HMG-box"/>
    <property type="match status" value="1"/>
</dbReference>
<keyword evidence="7" id="KW-1185">Reference proteome</keyword>
<organism evidence="6 7">
    <name type="scientific">Neonectria punicea</name>
    <dbReference type="NCBI Taxonomy" id="979145"/>
    <lineage>
        <taxon>Eukaryota</taxon>
        <taxon>Fungi</taxon>
        <taxon>Dikarya</taxon>
        <taxon>Ascomycota</taxon>
        <taxon>Pezizomycotina</taxon>
        <taxon>Sordariomycetes</taxon>
        <taxon>Hypocreomycetidae</taxon>
        <taxon>Hypocreales</taxon>
        <taxon>Nectriaceae</taxon>
        <taxon>Neonectria</taxon>
    </lineage>
</organism>
<comment type="caution">
    <text evidence="6">The sequence shown here is derived from an EMBL/GenBank/DDBJ whole genome shotgun (WGS) entry which is preliminary data.</text>
</comment>
<feature type="region of interest" description="Disordered" evidence="4">
    <location>
        <begin position="97"/>
        <end position="118"/>
    </location>
</feature>
<dbReference type="InterPro" id="IPR009071">
    <property type="entry name" value="HMG_box_dom"/>
</dbReference>
<evidence type="ECO:0000259" key="5">
    <source>
        <dbReference type="PROSITE" id="PS50118"/>
    </source>
</evidence>
<reference evidence="6 7" key="1">
    <citation type="journal article" date="2025" name="Microbiol. Resour. Announc.">
        <title>Draft genome sequences for Neonectria magnoliae and Neonectria punicea, canker pathogens of Liriodendron tulipifera and Acer saccharum in West Virginia.</title>
        <authorList>
            <person name="Petronek H.M."/>
            <person name="Kasson M.T."/>
            <person name="Metheny A.M."/>
            <person name="Stauder C.M."/>
            <person name="Lovett B."/>
            <person name="Lynch S.C."/>
            <person name="Garnas J.R."/>
            <person name="Kasson L.R."/>
            <person name="Stajich J.E."/>
        </authorList>
    </citation>
    <scope>NUCLEOTIDE SEQUENCE [LARGE SCALE GENOMIC DNA]</scope>
    <source>
        <strain evidence="6 7">NRRL 64653</strain>
    </source>
</reference>
<sequence>MSDPQPDVPRRIPFVFLTSPEHGECHVFVPDSFDFRYVYGVVAYNFSKLIGQPVKVYHDAGRGKYRIAPLGFDALVDAQYLGRYRCTLDYDAMTRSADKEPDADDVGPDAAITKPGHIPRPPNSWILYRTSKSQEVANQHPGISATQISTVVSAMWKDEAPEVKAHWQAMAEEEDRKHKAQYPGYKYNPGGSSSSA</sequence>
<dbReference type="Proteomes" id="UP001498476">
    <property type="component" value="Unassembled WGS sequence"/>
</dbReference>
<keyword evidence="1 3" id="KW-0238">DNA-binding</keyword>
<dbReference type="SMART" id="SM00398">
    <property type="entry name" value="HMG"/>
    <property type="match status" value="1"/>
</dbReference>
<keyword evidence="2" id="KW-0804">Transcription</keyword>
<protein>
    <recommendedName>
        <fullName evidence="5">HMG box domain-containing protein</fullName>
    </recommendedName>
</protein>